<protein>
    <submittedName>
        <fullName evidence="1">Uncharacterized protein</fullName>
    </submittedName>
</protein>
<accession>N6UBR1</accession>
<dbReference type="OrthoDB" id="370884at2759"/>
<dbReference type="OMA" id="CEGPNAL"/>
<dbReference type="HOGENOM" id="CLU_2544919_0_0_1"/>
<organism evidence="1">
    <name type="scientific">Dendroctonus ponderosae</name>
    <name type="common">Mountain pine beetle</name>
    <dbReference type="NCBI Taxonomy" id="77166"/>
    <lineage>
        <taxon>Eukaryota</taxon>
        <taxon>Metazoa</taxon>
        <taxon>Ecdysozoa</taxon>
        <taxon>Arthropoda</taxon>
        <taxon>Hexapoda</taxon>
        <taxon>Insecta</taxon>
        <taxon>Pterygota</taxon>
        <taxon>Neoptera</taxon>
        <taxon>Endopterygota</taxon>
        <taxon>Coleoptera</taxon>
        <taxon>Polyphaga</taxon>
        <taxon>Cucujiformia</taxon>
        <taxon>Curculionidae</taxon>
        <taxon>Scolytinae</taxon>
        <taxon>Dendroctonus</taxon>
    </lineage>
</organism>
<dbReference type="EMBL" id="KB740745">
    <property type="protein sequence ID" value="ENN79090.1"/>
    <property type="molecule type" value="Genomic_DNA"/>
</dbReference>
<sequence>MNFPICEGPNALIYFQDERYPQTRVMKMPYPEDASGDGPVFCKGETVLVVGASQRRGHLIVEHKNHTLHVPFQFMELKPTLNI</sequence>
<proteinExistence type="predicted"/>
<dbReference type="AlphaFoldDB" id="N6UBR1"/>
<gene>
    <name evidence="1" type="ORF">YQE_04453</name>
</gene>
<reference evidence="1" key="1">
    <citation type="journal article" date="2013" name="Genome Biol.">
        <title>Draft genome of the mountain pine beetle, Dendroctonus ponderosae Hopkins, a major forest pest.</title>
        <authorList>
            <person name="Keeling C.I."/>
            <person name="Yuen M.M."/>
            <person name="Liao N.Y."/>
            <person name="Docking T.R."/>
            <person name="Chan S.K."/>
            <person name="Taylor G.A."/>
            <person name="Palmquist D.L."/>
            <person name="Jackman S.D."/>
            <person name="Nguyen A."/>
            <person name="Li M."/>
            <person name="Henderson H."/>
            <person name="Janes J.K."/>
            <person name="Zhao Y."/>
            <person name="Pandoh P."/>
            <person name="Moore R."/>
            <person name="Sperling F.A."/>
            <person name="Huber D.P."/>
            <person name="Birol I."/>
            <person name="Jones S.J."/>
            <person name="Bohlmann J."/>
        </authorList>
    </citation>
    <scope>NUCLEOTIDE SEQUENCE</scope>
</reference>
<name>N6UBR1_DENPD</name>
<feature type="non-terminal residue" evidence="1">
    <location>
        <position position="1"/>
    </location>
</feature>
<evidence type="ECO:0000313" key="1">
    <source>
        <dbReference type="EMBL" id="ENN79090.1"/>
    </source>
</evidence>